<keyword evidence="8" id="KW-0503">Monooxygenase</keyword>
<dbReference type="InterPro" id="IPR000254">
    <property type="entry name" value="CBD"/>
</dbReference>
<keyword evidence="6" id="KW-0560">Oxidoreductase</keyword>
<evidence type="ECO:0000313" key="14">
    <source>
        <dbReference type="Proteomes" id="UP000308724"/>
    </source>
</evidence>
<gene>
    <name evidence="13" type="ORF">D6C78_10974</name>
</gene>
<dbReference type="GO" id="GO:0004497">
    <property type="term" value="F:monooxygenase activity"/>
    <property type="evidence" value="ECO:0007669"/>
    <property type="project" value="UniProtKB-KW"/>
</dbReference>
<dbReference type="PROSITE" id="PS00562">
    <property type="entry name" value="CBM1_1"/>
    <property type="match status" value="1"/>
</dbReference>
<dbReference type="CDD" id="cd21175">
    <property type="entry name" value="LPMO_AA9"/>
    <property type="match status" value="1"/>
</dbReference>
<comment type="caution">
    <text evidence="13">The sequence shown here is derived from an EMBL/GenBank/DDBJ whole genome shotgun (WGS) entry which is preliminary data.</text>
</comment>
<dbReference type="EC" id="1.14.99.56" evidence="10"/>
<comment type="domain">
    <text evidence="10">Has a modular structure: an endo-beta-1,4-glucanase catalytic module at the N-terminus, a linker rich in serines and threonines, and a C-terminal carbohydrate-binding module (CBM).</text>
</comment>
<keyword evidence="10" id="KW-0624">Polysaccharide degradation</keyword>
<keyword evidence="3 10" id="KW-0964">Secreted</keyword>
<evidence type="ECO:0000313" key="13">
    <source>
        <dbReference type="EMBL" id="TIA27907.1"/>
    </source>
</evidence>
<dbReference type="PROSITE" id="PS51164">
    <property type="entry name" value="CBM1_2"/>
    <property type="match status" value="1"/>
</dbReference>
<dbReference type="GO" id="GO:0030245">
    <property type="term" value="P:cellulose catabolic process"/>
    <property type="evidence" value="ECO:0007669"/>
    <property type="project" value="UniProtKB-UniRule"/>
</dbReference>
<dbReference type="GO" id="GO:0005576">
    <property type="term" value="C:extracellular region"/>
    <property type="evidence" value="ECO:0007669"/>
    <property type="project" value="UniProtKB-SubCell"/>
</dbReference>
<dbReference type="GO" id="GO:0008810">
    <property type="term" value="F:cellulase activity"/>
    <property type="evidence" value="ECO:0007669"/>
    <property type="project" value="UniProtKB-UniRule"/>
</dbReference>
<dbReference type="InterPro" id="IPR035971">
    <property type="entry name" value="CBD_sf"/>
</dbReference>
<dbReference type="PANTHER" id="PTHR33353">
    <property type="entry name" value="PUTATIVE (AFU_ORTHOLOGUE AFUA_1G12560)-RELATED"/>
    <property type="match status" value="1"/>
</dbReference>
<keyword evidence="9 10" id="KW-1015">Disulfide bond</keyword>
<sequence length="369" mass="36581">MKYSFVSALALAASVNAHSIMQRIMVDGVDQGSLTGIRAPPTNNPVQDVTSNDLVCGASASTSSKVITIPAGASVAGAWAHGLGGPQGAGDSDNPIAASHKGPTQVYLAKVDDATTASATGLKWFKIASDAVTSAGVWGVDDMIKNTDSAGFGWQKFTMPSCVAPGQYLMRVELLALHSASSEGQAQFYQSCAQIKVTGSGSYSPASSAQIAFPGGYSATDAGILANIYDTSIYTSYKAPGPAVISCGAGSAPASSAVASSAVASSVAASSKPASSAAPVVSSTKVATSAAPAPTTSAIKTSAAPVTTTKAPTTLSTIVKTAEPVTSAAASSGSVAKYGQCGGKGFTGATACVSGSTCKVQNDWYSQCI</sequence>
<dbReference type="PANTHER" id="PTHR33353:SF13">
    <property type="entry name" value="ENDOGLUCANASE II"/>
    <property type="match status" value="1"/>
</dbReference>
<comment type="function">
    <text evidence="10">Lytic polysaccharide monooxygenase (LMPO) that depolymerizes crystalline and amorphous polysaccharides via the oxidation of scissile alpha- or beta-(1-4)-glycosidic bonds, yielding C1 and/or C4 oxidation products. Catalysis by LPMOs requires the reduction of the active-site copper from Cu(II) to Cu(I) by a reducing agent and H(2)O(2) or O(2) as a cosubstrate.</text>
</comment>
<dbReference type="GO" id="GO:0030248">
    <property type="term" value="F:cellulose binding"/>
    <property type="evidence" value="ECO:0007669"/>
    <property type="project" value="UniProtKB-UniRule"/>
</dbReference>
<dbReference type="InterPro" id="IPR049892">
    <property type="entry name" value="AA9"/>
</dbReference>
<dbReference type="SMART" id="SM00236">
    <property type="entry name" value="fCBD"/>
    <property type="match status" value="1"/>
</dbReference>
<evidence type="ECO:0000256" key="7">
    <source>
        <dbReference type="ARBA" id="ARBA00023008"/>
    </source>
</evidence>
<evidence type="ECO:0000256" key="10">
    <source>
        <dbReference type="RuleBase" id="RU368122"/>
    </source>
</evidence>
<evidence type="ECO:0000256" key="2">
    <source>
        <dbReference type="ARBA" id="ARBA00004613"/>
    </source>
</evidence>
<evidence type="ECO:0000259" key="12">
    <source>
        <dbReference type="PROSITE" id="PS51164"/>
    </source>
</evidence>
<dbReference type="Gene3D" id="2.70.50.70">
    <property type="match status" value="1"/>
</dbReference>
<organism evidence="13 14">
    <name type="scientific">Aureobasidium pullulans</name>
    <name type="common">Black yeast</name>
    <name type="synonym">Pullularia pullulans</name>
    <dbReference type="NCBI Taxonomy" id="5580"/>
    <lineage>
        <taxon>Eukaryota</taxon>
        <taxon>Fungi</taxon>
        <taxon>Dikarya</taxon>
        <taxon>Ascomycota</taxon>
        <taxon>Pezizomycotina</taxon>
        <taxon>Dothideomycetes</taxon>
        <taxon>Dothideomycetidae</taxon>
        <taxon>Dothideales</taxon>
        <taxon>Saccotheciaceae</taxon>
        <taxon>Aureobasidium</taxon>
    </lineage>
</organism>
<feature type="signal peptide" evidence="11">
    <location>
        <begin position="1"/>
        <end position="17"/>
    </location>
</feature>
<evidence type="ECO:0000256" key="5">
    <source>
        <dbReference type="ARBA" id="ARBA00022729"/>
    </source>
</evidence>
<dbReference type="SUPFAM" id="SSF57180">
    <property type="entry name" value="Cellulose-binding domain"/>
    <property type="match status" value="1"/>
</dbReference>
<keyword evidence="10" id="KW-0136">Cellulose degradation</keyword>
<accession>A0A4V6TKM0</accession>
<dbReference type="GO" id="GO:0046872">
    <property type="term" value="F:metal ion binding"/>
    <property type="evidence" value="ECO:0007669"/>
    <property type="project" value="UniProtKB-KW"/>
</dbReference>
<dbReference type="Pfam" id="PF00734">
    <property type="entry name" value="CBM_1"/>
    <property type="match status" value="1"/>
</dbReference>
<name>A0A4V6TKM0_AURPU</name>
<comment type="subcellular location">
    <subcellularLocation>
        <location evidence="2 10">Secreted</location>
    </subcellularLocation>
</comment>
<evidence type="ECO:0000256" key="11">
    <source>
        <dbReference type="SAM" id="SignalP"/>
    </source>
</evidence>
<evidence type="ECO:0000256" key="1">
    <source>
        <dbReference type="ARBA" id="ARBA00001973"/>
    </source>
</evidence>
<protein>
    <recommendedName>
        <fullName evidence="10">AA9 family lytic polysaccharide monooxygenase</fullName>
        <ecNumber evidence="10">1.14.99.56</ecNumber>
    </recommendedName>
    <alternativeName>
        <fullName evidence="10">Endo-beta-1,4-glucanase</fullName>
    </alternativeName>
    <alternativeName>
        <fullName evidence="10">Glycosyl hydrolase 61 family protein</fullName>
    </alternativeName>
</protein>
<evidence type="ECO:0000256" key="4">
    <source>
        <dbReference type="ARBA" id="ARBA00022723"/>
    </source>
</evidence>
<evidence type="ECO:0000256" key="3">
    <source>
        <dbReference type="ARBA" id="ARBA00022525"/>
    </source>
</evidence>
<proteinExistence type="predicted"/>
<reference evidence="13 14" key="1">
    <citation type="submission" date="2018-10" db="EMBL/GenBank/DDBJ databases">
        <title>Fifty Aureobasidium pullulans genomes reveal a recombining polyextremotolerant generalist.</title>
        <authorList>
            <person name="Gostincar C."/>
            <person name="Turk M."/>
            <person name="Zajc J."/>
            <person name="Gunde-Cimerman N."/>
        </authorList>
    </citation>
    <scope>NUCLEOTIDE SEQUENCE [LARGE SCALE GENOMIC DNA]</scope>
    <source>
        <strain evidence="13 14">EXF-1645</strain>
    </source>
</reference>
<keyword evidence="4" id="KW-0479">Metal-binding</keyword>
<evidence type="ECO:0000256" key="8">
    <source>
        <dbReference type="ARBA" id="ARBA00023033"/>
    </source>
</evidence>
<dbReference type="AlphaFoldDB" id="A0A4V6TKM0"/>
<comment type="cofactor">
    <cofactor evidence="1">
        <name>Cu(2+)</name>
        <dbReference type="ChEBI" id="CHEBI:29036"/>
    </cofactor>
</comment>
<dbReference type="Pfam" id="PF03443">
    <property type="entry name" value="AA9"/>
    <property type="match status" value="1"/>
</dbReference>
<evidence type="ECO:0000256" key="6">
    <source>
        <dbReference type="ARBA" id="ARBA00023002"/>
    </source>
</evidence>
<feature type="chain" id="PRO_5020980351" description="AA9 family lytic polysaccharide monooxygenase" evidence="11">
    <location>
        <begin position="18"/>
        <end position="369"/>
    </location>
</feature>
<evidence type="ECO:0000256" key="9">
    <source>
        <dbReference type="ARBA" id="ARBA00023157"/>
    </source>
</evidence>
<dbReference type="EMBL" id="QZBZ01000731">
    <property type="protein sequence ID" value="TIA27907.1"/>
    <property type="molecule type" value="Genomic_DNA"/>
</dbReference>
<keyword evidence="10" id="KW-0119">Carbohydrate metabolism</keyword>
<feature type="domain" description="CBM1" evidence="12">
    <location>
        <begin position="333"/>
        <end position="369"/>
    </location>
</feature>
<dbReference type="InterPro" id="IPR005103">
    <property type="entry name" value="AA9_LPMO"/>
</dbReference>
<comment type="catalytic activity">
    <reaction evidence="10">
        <text>[(1-&gt;4)-beta-D-glucosyl]n+m + reduced acceptor + O2 = 4-dehydro-beta-D-glucosyl-[(1-&gt;4)-beta-D-glucosyl]n-1 + [(1-&gt;4)-beta-D-glucosyl]m + acceptor + H2O.</text>
        <dbReference type="EC" id="1.14.99.56"/>
    </reaction>
</comment>
<keyword evidence="5 11" id="KW-0732">Signal</keyword>
<dbReference type="Proteomes" id="UP000308724">
    <property type="component" value="Unassembled WGS sequence"/>
</dbReference>
<keyword evidence="7" id="KW-0186">Copper</keyword>